<comment type="caution">
    <text evidence="14">The sequence shown here is derived from an EMBL/GenBank/DDBJ whole genome shotgun (WGS) entry which is preliminary data.</text>
</comment>
<dbReference type="PANTHER" id="PTHR11972">
    <property type="entry name" value="NADPH OXIDASE"/>
    <property type="match status" value="1"/>
</dbReference>
<dbReference type="SUPFAM" id="SSF56399">
    <property type="entry name" value="ADP-ribosylation"/>
    <property type="match status" value="2"/>
</dbReference>
<dbReference type="GO" id="GO:0016175">
    <property type="term" value="F:superoxide-generating NAD(P)H oxidase activity"/>
    <property type="evidence" value="ECO:0007669"/>
    <property type="project" value="TreeGrafter"/>
</dbReference>
<dbReference type="PROSITE" id="PS51996">
    <property type="entry name" value="TR_MART"/>
    <property type="match status" value="2"/>
</dbReference>
<dbReference type="InterPro" id="IPR013130">
    <property type="entry name" value="Fe3_Rdtase_TM_dom"/>
</dbReference>
<dbReference type="EMBL" id="CAJNOE010000112">
    <property type="protein sequence ID" value="CAF0929873.1"/>
    <property type="molecule type" value="Genomic_DNA"/>
</dbReference>
<comment type="subcellular location">
    <subcellularLocation>
        <location evidence="1">Membrane</location>
        <topology evidence="1">Multi-pass membrane protein</topology>
    </subcellularLocation>
</comment>
<evidence type="ECO:0000256" key="9">
    <source>
        <dbReference type="ARBA" id="ARBA00023136"/>
    </source>
</evidence>
<dbReference type="SFLD" id="SFLDG01168">
    <property type="entry name" value="Ferric_reductase_subgroup_(FRE"/>
    <property type="match status" value="1"/>
</dbReference>
<dbReference type="SUPFAM" id="SSF63380">
    <property type="entry name" value="Riboflavin synthase domain-like"/>
    <property type="match status" value="1"/>
</dbReference>
<dbReference type="SUPFAM" id="SSF52343">
    <property type="entry name" value="Ferredoxin reductase-like, C-terminal NADP-linked domain"/>
    <property type="match status" value="1"/>
</dbReference>
<evidence type="ECO:0000256" key="5">
    <source>
        <dbReference type="ARBA" id="ARBA00022692"/>
    </source>
</evidence>
<accession>A0A814BQS9</accession>
<dbReference type="InterPro" id="IPR017938">
    <property type="entry name" value="Riboflavin_synthase-like_b-brl"/>
</dbReference>
<feature type="domain" description="FAD-binding FR-type" evidence="13">
    <location>
        <begin position="1033"/>
        <end position="1136"/>
    </location>
</feature>
<keyword evidence="3 11" id="KW-0328">Glycosyltransferase</keyword>
<keyword evidence="11" id="KW-0521">NADP</keyword>
<dbReference type="InterPro" id="IPR039261">
    <property type="entry name" value="FNR_nucleotide-bd"/>
</dbReference>
<dbReference type="SFLD" id="SFLDG01169">
    <property type="entry name" value="NADPH_oxidase_subgroup_(NOX)"/>
    <property type="match status" value="1"/>
</dbReference>
<evidence type="ECO:0000256" key="1">
    <source>
        <dbReference type="ARBA" id="ARBA00004141"/>
    </source>
</evidence>
<evidence type="ECO:0000256" key="7">
    <source>
        <dbReference type="ARBA" id="ARBA00022989"/>
    </source>
</evidence>
<feature type="transmembrane region" description="Helical" evidence="12">
    <location>
        <begin position="858"/>
        <end position="881"/>
    </location>
</feature>
<proteinExistence type="inferred from homology"/>
<feature type="transmembrane region" description="Helical" evidence="12">
    <location>
        <begin position="951"/>
        <end position="978"/>
    </location>
</feature>
<dbReference type="CDD" id="cd06186">
    <property type="entry name" value="NOX_Duox_like_FAD_NADP"/>
    <property type="match status" value="1"/>
</dbReference>
<dbReference type="Gene3D" id="3.40.50.80">
    <property type="entry name" value="Nucleotide-binding domain of ferredoxin-NADP reductase (FNR) module"/>
    <property type="match status" value="2"/>
</dbReference>
<keyword evidence="4 11" id="KW-0808">Transferase</keyword>
<keyword evidence="7 12" id="KW-1133">Transmembrane helix</keyword>
<evidence type="ECO:0000313" key="14">
    <source>
        <dbReference type="EMBL" id="CAF0929873.1"/>
    </source>
</evidence>
<feature type="transmembrane region" description="Helical" evidence="12">
    <location>
        <begin position="909"/>
        <end position="931"/>
    </location>
</feature>
<dbReference type="Pfam" id="PF08030">
    <property type="entry name" value="NAD_binding_6"/>
    <property type="match status" value="2"/>
</dbReference>
<dbReference type="EC" id="2.4.2.31" evidence="11"/>
<dbReference type="Gene3D" id="2.40.30.10">
    <property type="entry name" value="Translation factors"/>
    <property type="match status" value="1"/>
</dbReference>
<dbReference type="Pfam" id="PF08022">
    <property type="entry name" value="FAD_binding_8"/>
    <property type="match status" value="1"/>
</dbReference>
<comment type="catalytic activity">
    <reaction evidence="10 11">
        <text>L-arginyl-[protein] + NAD(+) = N(omega)-(ADP-D-ribosyl)-L-arginyl-[protein] + nicotinamide + H(+)</text>
        <dbReference type="Rhea" id="RHEA:19149"/>
        <dbReference type="Rhea" id="RHEA-COMP:10532"/>
        <dbReference type="Rhea" id="RHEA-COMP:15087"/>
        <dbReference type="ChEBI" id="CHEBI:15378"/>
        <dbReference type="ChEBI" id="CHEBI:17154"/>
        <dbReference type="ChEBI" id="CHEBI:29965"/>
        <dbReference type="ChEBI" id="CHEBI:57540"/>
        <dbReference type="ChEBI" id="CHEBI:142554"/>
        <dbReference type="EC" id="2.4.2.31"/>
    </reaction>
</comment>
<evidence type="ECO:0000256" key="4">
    <source>
        <dbReference type="ARBA" id="ARBA00022679"/>
    </source>
</evidence>
<dbReference type="InterPro" id="IPR013112">
    <property type="entry name" value="FAD-bd_8"/>
</dbReference>
<dbReference type="Gene3D" id="3.90.176.10">
    <property type="entry name" value="Toxin ADP-ribosyltransferase, Chain A, domain 1"/>
    <property type="match status" value="2"/>
</dbReference>
<evidence type="ECO:0000256" key="8">
    <source>
        <dbReference type="ARBA" id="ARBA00023002"/>
    </source>
</evidence>
<organism evidence="14 15">
    <name type="scientific">Adineta steineri</name>
    <dbReference type="NCBI Taxonomy" id="433720"/>
    <lineage>
        <taxon>Eukaryota</taxon>
        <taxon>Metazoa</taxon>
        <taxon>Spiralia</taxon>
        <taxon>Gnathifera</taxon>
        <taxon>Rotifera</taxon>
        <taxon>Eurotatoria</taxon>
        <taxon>Bdelloidea</taxon>
        <taxon>Adinetida</taxon>
        <taxon>Adinetidae</taxon>
        <taxon>Adineta</taxon>
    </lineage>
</organism>
<dbReference type="GO" id="GO:0016779">
    <property type="term" value="F:nucleotidyltransferase activity"/>
    <property type="evidence" value="ECO:0007669"/>
    <property type="project" value="UniProtKB-KW"/>
</dbReference>
<dbReference type="GO" id="GO:0043020">
    <property type="term" value="C:NADPH oxidase complex"/>
    <property type="evidence" value="ECO:0007669"/>
    <property type="project" value="TreeGrafter"/>
</dbReference>
<evidence type="ECO:0000256" key="10">
    <source>
        <dbReference type="ARBA" id="ARBA00047597"/>
    </source>
</evidence>
<feature type="transmembrane region" description="Helical" evidence="12">
    <location>
        <begin position="990"/>
        <end position="1010"/>
    </location>
</feature>
<dbReference type="InterPro" id="IPR017927">
    <property type="entry name" value="FAD-bd_FR_type"/>
</dbReference>
<dbReference type="PROSITE" id="PS51384">
    <property type="entry name" value="FAD_FR"/>
    <property type="match status" value="1"/>
</dbReference>
<comment type="similarity">
    <text evidence="2 11">Belongs to the Arg-specific ADP-ribosyltransferase family.</text>
</comment>
<keyword evidence="9 12" id="KW-0472">Membrane</keyword>
<dbReference type="Pfam" id="PF01794">
    <property type="entry name" value="Ferric_reduct"/>
    <property type="match status" value="1"/>
</dbReference>
<keyword evidence="6" id="KW-0548">Nucleotidyltransferase</keyword>
<evidence type="ECO:0000256" key="3">
    <source>
        <dbReference type="ARBA" id="ARBA00022676"/>
    </source>
</evidence>
<dbReference type="InterPro" id="IPR013121">
    <property type="entry name" value="Fe_red_NAD-bd_6"/>
</dbReference>
<sequence length="1434" mass="167252">MQQQELYAFKRDRFINNIISELEDANRSPIDGYQDLPLMPLEQATETIVPLVSNLRNYVAQAKQKCNQDFKILTWDESAAIYLYTMPTCFFSHLNKALRDENRHALKPWFAFLKLIMHALEQLPSVETNVWRGISTDTDSNIRQNDTRRWWSLNSCSTDLKVVKVYLGDKGTLFAIRSHYGKDISLFSAIESEHEVVLMPGTRLHVKSDVLNFEDRHFIIYLEEIQQFMQTASESIFVQQPFKSSQLHLNKDDEARAQRITDLSVEPHLYLSPLWGYDAVPVVSLEEAVKPLVSLLPAVQSYAYIAKQKCMKPADDLTQNESAAIMLYTMGWEPLDQCLYHALNTILRSEDRQQLQPWFHYLKLLLTALSQLPPMMPRTLYRGIKLDFSNKYSMNEKLVWWSFTSCTKSINVLSSELFLGKTGSRTMFAIETNSGINIRNHSFFKKEDEVLLLPAREFEVLGCLDQGGGLHVIQLKEIQPPAPLLQPVTIEDCFSRRKSDLVNNTNSNSDEINYTSLPTVLSRLKLSIRPQKPSAGVQPRPLSLLERISRKTIRPSVRSVIPNGATIRQQFHDLLNEPISTQHQRHFRKYFAGDISTKTFTIDEFDRLFQVTSVLMIPNGITIRQQFHDLLNEPISTQHQRHFRKYFAGDISTKTFTIDEFDRLFQVTSVLSKRILIIFNLKQAYDNNSVSGADVIRVARLLWVSPMSIKAFILFKLFDGHDKETISIDDIRSFYEYYLSEFKFFKDENRFNEVVEIFLQGFFPSNNENQQRQELNFDQFYQILQQNPSVFKSLYLISIPDQDKEDDEEINYFQRWRMYIKNNANRIAFLILYILSLIALIIYVIIDRVVIIPNQSVWQVFARIGGILIDYNYALAIILMLKQTMTIIRRLYYFRLFIPVDDHIDAHRLVGTVLCVSAIVHSLGYVIHFATHLDGHSWFVLMFTTTAELGWVHYSAPITGVILWLLLIVMIICSLQCIRQRSGCYQLFRYTHYLFWPIFILLVIHAQNFWKWSIGPMTLFCLEKVYLLKRHLPQYGRTRLISVRIEDDHVLSLIIERPVNFNFHVGEYINICLPNISQNEWHPFTICSGPEQDILRLTIMKKQNWTKKIYQHFSSQLPKSTNEILVTENSTTLSLLSNEITFTANQKDAVACIEGPFSTCTSYIFDCEHVVLIGGGIGVTPYISALESLIHQLRQQRCTCFQCGAVNYTQSALRPRKLKKVDFIWINRDIDNFLWFQKLLEEFEVEQEAYLTATSQEQQARYLDIHIYCTLIRSNEQAMLGNLPYDLVANMYEVMQHQDIHTNLKTRTHVGRPPWKLLFAKFKAEHRTTNVFFTGYLDIHIYCTLIRSNEQAMLGNLPYDLVANMYEVMQHQDIHTNLKTRTHVGRPPWKLLFAKFKAEHRTTNVFFTGNRIMANEIKQRCDEHGFPFQHEPYF</sequence>
<dbReference type="GO" id="GO:0106274">
    <property type="term" value="F:NAD+-protein-arginine ADP-ribosyltransferase activity"/>
    <property type="evidence" value="ECO:0007669"/>
    <property type="project" value="UniProtKB-EC"/>
</dbReference>
<dbReference type="InterPro" id="IPR050369">
    <property type="entry name" value="RBOH/FRE"/>
</dbReference>
<protein>
    <recommendedName>
        <fullName evidence="11">NAD(P)(+)--arginine ADP-ribosyltransferase</fullName>
        <ecNumber evidence="11">2.4.2.31</ecNumber>
    </recommendedName>
    <alternativeName>
        <fullName evidence="11">Mono(ADP-ribosyl)transferase</fullName>
    </alternativeName>
</protein>
<dbReference type="Proteomes" id="UP000663860">
    <property type="component" value="Unassembled WGS sequence"/>
</dbReference>
<keyword evidence="8" id="KW-0560">Oxidoreductase</keyword>
<evidence type="ECO:0000256" key="11">
    <source>
        <dbReference type="RuleBase" id="RU361228"/>
    </source>
</evidence>
<keyword evidence="11" id="KW-0520">NAD</keyword>
<evidence type="ECO:0000256" key="6">
    <source>
        <dbReference type="ARBA" id="ARBA00022695"/>
    </source>
</evidence>
<reference evidence="14" key="1">
    <citation type="submission" date="2021-02" db="EMBL/GenBank/DDBJ databases">
        <authorList>
            <person name="Nowell W R."/>
        </authorList>
    </citation>
    <scope>NUCLEOTIDE SEQUENCE</scope>
</reference>
<dbReference type="Pfam" id="PF01129">
    <property type="entry name" value="ART"/>
    <property type="match status" value="2"/>
</dbReference>
<gene>
    <name evidence="14" type="ORF">IZO911_LOCUS13807</name>
</gene>
<name>A0A814BQS9_9BILA</name>
<feature type="transmembrane region" description="Helical" evidence="12">
    <location>
        <begin position="827"/>
        <end position="846"/>
    </location>
</feature>
<evidence type="ECO:0000256" key="2">
    <source>
        <dbReference type="ARBA" id="ARBA00009558"/>
    </source>
</evidence>
<dbReference type="PANTHER" id="PTHR11972:SF58">
    <property type="entry name" value="NADPH OXIDASE 5"/>
    <property type="match status" value="1"/>
</dbReference>
<dbReference type="GO" id="GO:0042554">
    <property type="term" value="P:superoxide anion generation"/>
    <property type="evidence" value="ECO:0007669"/>
    <property type="project" value="TreeGrafter"/>
</dbReference>
<evidence type="ECO:0000259" key="13">
    <source>
        <dbReference type="PROSITE" id="PS51384"/>
    </source>
</evidence>
<evidence type="ECO:0000313" key="15">
    <source>
        <dbReference type="Proteomes" id="UP000663860"/>
    </source>
</evidence>
<keyword evidence="5 12" id="KW-0812">Transmembrane</keyword>
<dbReference type="InterPro" id="IPR000768">
    <property type="entry name" value="ART"/>
</dbReference>
<evidence type="ECO:0000256" key="12">
    <source>
        <dbReference type="SAM" id="Phobius"/>
    </source>
</evidence>
<dbReference type="GO" id="GO:0006952">
    <property type="term" value="P:defense response"/>
    <property type="evidence" value="ECO:0007669"/>
    <property type="project" value="TreeGrafter"/>
</dbReference>